<evidence type="ECO:0000259" key="5">
    <source>
        <dbReference type="Pfam" id="PF00370"/>
    </source>
</evidence>
<dbReference type="InterPro" id="IPR050406">
    <property type="entry name" value="FGGY_Carb_Kinase"/>
</dbReference>
<dbReference type="GO" id="GO:0016301">
    <property type="term" value="F:kinase activity"/>
    <property type="evidence" value="ECO:0007669"/>
    <property type="project" value="UniProtKB-KW"/>
</dbReference>
<evidence type="ECO:0000256" key="1">
    <source>
        <dbReference type="ARBA" id="ARBA00009156"/>
    </source>
</evidence>
<dbReference type="InterPro" id="IPR018483">
    <property type="entry name" value="Carb_kinase_FGGY_CS"/>
</dbReference>
<dbReference type="Gene3D" id="3.30.420.40">
    <property type="match status" value="2"/>
</dbReference>
<keyword evidence="3 4" id="KW-0418">Kinase</keyword>
<dbReference type="InterPro" id="IPR018484">
    <property type="entry name" value="FGGY_N"/>
</dbReference>
<proteinExistence type="inferred from homology"/>
<dbReference type="InterPro" id="IPR043129">
    <property type="entry name" value="ATPase_NBD"/>
</dbReference>
<keyword evidence="8" id="KW-1185">Reference proteome</keyword>
<evidence type="ECO:0000256" key="4">
    <source>
        <dbReference type="RuleBase" id="RU003733"/>
    </source>
</evidence>
<evidence type="ECO:0000256" key="3">
    <source>
        <dbReference type="ARBA" id="ARBA00022777"/>
    </source>
</evidence>
<dbReference type="InterPro" id="IPR018485">
    <property type="entry name" value="FGGY_C"/>
</dbReference>
<evidence type="ECO:0000313" key="7">
    <source>
        <dbReference type="EMBL" id="SER54153.1"/>
    </source>
</evidence>
<dbReference type="OrthoDB" id="9805576at2"/>
<feature type="domain" description="Carbohydrate kinase FGGY C-terminal" evidence="6">
    <location>
        <begin position="261"/>
        <end position="448"/>
    </location>
</feature>
<reference evidence="7 8" key="1">
    <citation type="submission" date="2016-10" db="EMBL/GenBank/DDBJ databases">
        <authorList>
            <person name="de Groot N.N."/>
        </authorList>
    </citation>
    <scope>NUCLEOTIDE SEQUENCE [LARGE SCALE GENOMIC DNA]</scope>
    <source>
        <strain evidence="7 8">A52C2</strain>
    </source>
</reference>
<dbReference type="SUPFAM" id="SSF53067">
    <property type="entry name" value="Actin-like ATPase domain"/>
    <property type="match status" value="2"/>
</dbReference>
<name>A0A1H9Q2Q2_9HYPH</name>
<accession>A0A1H9Q2Q2</accession>
<dbReference type="InterPro" id="IPR000577">
    <property type="entry name" value="Carb_kinase_FGGY"/>
</dbReference>
<dbReference type="GO" id="GO:0016773">
    <property type="term" value="F:phosphotransferase activity, alcohol group as acceptor"/>
    <property type="evidence" value="ECO:0007669"/>
    <property type="project" value="InterPro"/>
</dbReference>
<dbReference type="PROSITE" id="PS00445">
    <property type="entry name" value="FGGY_KINASES_2"/>
    <property type="match status" value="1"/>
</dbReference>
<evidence type="ECO:0000256" key="2">
    <source>
        <dbReference type="ARBA" id="ARBA00022679"/>
    </source>
</evidence>
<dbReference type="AlphaFoldDB" id="A0A1H9Q2Q2"/>
<sequence length="503" mass="53223">MTELLLGLDLGSSMTKGALFDEDGREVLTASRPMPTERPRPGWSEADPDVLWRNVVSICRELAGSEAARQQGIAALGISGAMVGAWVIDASGSPLRPGILWSDGRAQAQIDEAERRTPGFMSEVFQSSGSVMQQGCTLPLVRWLLDYEPEVMQRARAVIGAKDFVRLRLTGNLATDPTEAAVAPGSAMTRDRSPAMMELFGLSSAARLFPEVLPSEAPAGAVTRKSAEETGLEAGTPVAIGTGDVAASVLGAGGSKPGTAVTVLGTTCLSGVVTAAPLFLPPDLGLLFTLPGDHWFRAMVNVAGTVNLDWCLSTLCPDLDGPDRFARLEALASEAGTGAQGATYVPYLSEVGIIAPRVEPRVRAGFSGLTPAHRRAHLVRAVYEGMMFAIRDCYSVMEQPISEVRLVGGASRSRFWTQMLADVTGVPVVVPEGTEFGAKGAALLAAVSIGRFGSVREAVAASSSISRRHEPDLENHALYEAAFERYRAAADGMIDIARRERAT</sequence>
<comment type="similarity">
    <text evidence="1 4">Belongs to the FGGY kinase family.</text>
</comment>
<protein>
    <submittedName>
        <fullName evidence="7">Xylulokinase/erythritol kinase</fullName>
    </submittedName>
</protein>
<evidence type="ECO:0000313" key="8">
    <source>
        <dbReference type="Proteomes" id="UP000199647"/>
    </source>
</evidence>
<dbReference type="EMBL" id="FOFG01000024">
    <property type="protein sequence ID" value="SER54153.1"/>
    <property type="molecule type" value="Genomic_DNA"/>
</dbReference>
<dbReference type="PANTHER" id="PTHR43095:SF5">
    <property type="entry name" value="XYLULOSE KINASE"/>
    <property type="match status" value="1"/>
</dbReference>
<dbReference type="Proteomes" id="UP000199647">
    <property type="component" value="Unassembled WGS sequence"/>
</dbReference>
<keyword evidence="2 4" id="KW-0808">Transferase</keyword>
<dbReference type="Pfam" id="PF00370">
    <property type="entry name" value="FGGY_N"/>
    <property type="match status" value="1"/>
</dbReference>
<dbReference type="STRING" id="1855383.SAMN05216548_12419"/>
<evidence type="ECO:0000259" key="6">
    <source>
        <dbReference type="Pfam" id="PF02782"/>
    </source>
</evidence>
<organism evidence="7 8">
    <name type="scientific">Faunimonas pinastri</name>
    <dbReference type="NCBI Taxonomy" id="1855383"/>
    <lineage>
        <taxon>Bacteria</taxon>
        <taxon>Pseudomonadati</taxon>
        <taxon>Pseudomonadota</taxon>
        <taxon>Alphaproteobacteria</taxon>
        <taxon>Hyphomicrobiales</taxon>
        <taxon>Afifellaceae</taxon>
        <taxon>Faunimonas</taxon>
    </lineage>
</organism>
<feature type="domain" description="Carbohydrate kinase FGGY N-terminal" evidence="5">
    <location>
        <begin position="5"/>
        <end position="251"/>
    </location>
</feature>
<dbReference type="PIRSF" id="PIRSF000538">
    <property type="entry name" value="GlpK"/>
    <property type="match status" value="1"/>
</dbReference>
<dbReference type="RefSeq" id="WP_092499716.1">
    <property type="nucleotide sequence ID" value="NZ_FOFG01000024.1"/>
</dbReference>
<dbReference type="GO" id="GO:0005975">
    <property type="term" value="P:carbohydrate metabolic process"/>
    <property type="evidence" value="ECO:0007669"/>
    <property type="project" value="InterPro"/>
</dbReference>
<dbReference type="PANTHER" id="PTHR43095">
    <property type="entry name" value="SUGAR KINASE"/>
    <property type="match status" value="1"/>
</dbReference>
<dbReference type="CDD" id="cd07802">
    <property type="entry name" value="ASKHA_NBD_FGGY_EcLyxK-like"/>
    <property type="match status" value="1"/>
</dbReference>
<dbReference type="Pfam" id="PF02782">
    <property type="entry name" value="FGGY_C"/>
    <property type="match status" value="1"/>
</dbReference>
<gene>
    <name evidence="7" type="ORF">SAMN05216548_12419</name>
</gene>